<dbReference type="EMBL" id="KV918810">
    <property type="protein sequence ID" value="OSX78551.1"/>
    <property type="molecule type" value="Genomic_DNA"/>
</dbReference>
<dbReference type="Proteomes" id="UP000218209">
    <property type="component" value="Unassembled WGS sequence"/>
</dbReference>
<accession>A0A1X6PCE6</accession>
<sequence>MAHHVGDMDRRSRPSAAVTTSTSAGGWRGRLRLAGLALPLLVAAAVAAVASGAANTATPAMAAAATDAAAAAAAVPLDPVVRAAVEGAVLSSPSGASSSTVVAPVGTGDLTDTAAAHAALCPAWKCLKRKAYDNTIKAWRTSVRKTQKGATWARTARFAKLAWSLSTPCGGGRPGGAYRCFSGAPDVTLTRILTNVVLRPQFTPSKSPKPTGYKTYLYYCATCAAYNFRYGTQCCFEGCRSMTYLGGSAGFEKGNCCATLGTSCSRWTYRQPDPTFAWTGFR</sequence>
<feature type="region of interest" description="Disordered" evidence="1">
    <location>
        <begin position="1"/>
        <end position="23"/>
    </location>
</feature>
<organism evidence="2 3">
    <name type="scientific">Porphyra umbilicalis</name>
    <name type="common">Purple laver</name>
    <name type="synonym">Red alga</name>
    <dbReference type="NCBI Taxonomy" id="2786"/>
    <lineage>
        <taxon>Eukaryota</taxon>
        <taxon>Rhodophyta</taxon>
        <taxon>Bangiophyceae</taxon>
        <taxon>Bangiales</taxon>
        <taxon>Bangiaceae</taxon>
        <taxon>Porphyra</taxon>
    </lineage>
</organism>
<gene>
    <name evidence="2" type="ORF">BU14_0106s0017</name>
</gene>
<evidence type="ECO:0000313" key="2">
    <source>
        <dbReference type="EMBL" id="OSX78551.1"/>
    </source>
</evidence>
<keyword evidence="3" id="KW-1185">Reference proteome</keyword>
<feature type="compositionally biased region" description="Basic and acidic residues" evidence="1">
    <location>
        <begin position="1"/>
        <end position="12"/>
    </location>
</feature>
<dbReference type="AlphaFoldDB" id="A0A1X6PCE6"/>
<proteinExistence type="predicted"/>
<evidence type="ECO:0000256" key="1">
    <source>
        <dbReference type="SAM" id="MobiDB-lite"/>
    </source>
</evidence>
<reference evidence="2 3" key="1">
    <citation type="submission" date="2017-03" db="EMBL/GenBank/DDBJ databases">
        <title>WGS assembly of Porphyra umbilicalis.</title>
        <authorList>
            <person name="Brawley S.H."/>
            <person name="Blouin N.A."/>
            <person name="Ficko-Blean E."/>
            <person name="Wheeler G.L."/>
            <person name="Lohr M."/>
            <person name="Goodson H.V."/>
            <person name="Jenkins J.W."/>
            <person name="Blaby-Haas C.E."/>
            <person name="Helliwell K.E."/>
            <person name="Chan C."/>
            <person name="Marriage T."/>
            <person name="Bhattacharya D."/>
            <person name="Klein A.S."/>
            <person name="Badis Y."/>
            <person name="Brodie J."/>
            <person name="Cao Y."/>
            <person name="Collen J."/>
            <person name="Dittami S.M."/>
            <person name="Gachon C.M."/>
            <person name="Green B.R."/>
            <person name="Karpowicz S."/>
            <person name="Kim J.W."/>
            <person name="Kudahl U."/>
            <person name="Lin S."/>
            <person name="Michel G."/>
            <person name="Mittag M."/>
            <person name="Olson B.J."/>
            <person name="Pangilinan J."/>
            <person name="Peng Y."/>
            <person name="Qiu H."/>
            <person name="Shu S."/>
            <person name="Singer J.T."/>
            <person name="Smith A.G."/>
            <person name="Sprecher B.N."/>
            <person name="Wagner V."/>
            <person name="Wang W."/>
            <person name="Wang Z.-Y."/>
            <person name="Yan J."/>
            <person name="Yarish C."/>
            <person name="Zoeuner-Riek S."/>
            <person name="Zhuang Y."/>
            <person name="Zou Y."/>
            <person name="Lindquist E.A."/>
            <person name="Grimwood J."/>
            <person name="Barry K."/>
            <person name="Rokhsar D.S."/>
            <person name="Schmutz J."/>
            <person name="Stiller J.W."/>
            <person name="Grossman A.R."/>
            <person name="Prochnik S.E."/>
        </authorList>
    </citation>
    <scope>NUCLEOTIDE SEQUENCE [LARGE SCALE GENOMIC DNA]</scope>
    <source>
        <strain evidence="2">4086291</strain>
    </source>
</reference>
<evidence type="ECO:0000313" key="3">
    <source>
        <dbReference type="Proteomes" id="UP000218209"/>
    </source>
</evidence>
<protein>
    <submittedName>
        <fullName evidence="2">Uncharacterized protein</fullName>
    </submittedName>
</protein>
<name>A0A1X6PCE6_PORUM</name>